<dbReference type="AlphaFoldDB" id="A0AAD0MNS5"/>
<evidence type="ECO:0000259" key="1">
    <source>
        <dbReference type="PROSITE" id="PS50943"/>
    </source>
</evidence>
<proteinExistence type="predicted"/>
<name>A0AAD0MNS5_9FUSO</name>
<dbReference type="RefSeq" id="WP_008794393.1">
    <property type="nucleotide sequence ID" value="NZ_CABKNO010000002.1"/>
</dbReference>
<dbReference type="Gene3D" id="1.10.260.40">
    <property type="entry name" value="lambda repressor-like DNA-binding domains"/>
    <property type="match status" value="1"/>
</dbReference>
<dbReference type="PROSITE" id="PS50943">
    <property type="entry name" value="HTH_CROC1"/>
    <property type="match status" value="1"/>
</dbReference>
<dbReference type="InterPro" id="IPR001387">
    <property type="entry name" value="Cro/C1-type_HTH"/>
</dbReference>
<dbReference type="KEGG" id="fpei:C4N17_01715"/>
<dbReference type="SUPFAM" id="SSF47413">
    <property type="entry name" value="lambda repressor-like DNA-binding domains"/>
    <property type="match status" value="1"/>
</dbReference>
<dbReference type="Proteomes" id="UP000241472">
    <property type="component" value="Chromosome"/>
</dbReference>
<sequence>MINQNLLKSKIALSGLSSKEVAEKIGIPYQSFNNRKAGKIEFNSSEIKALKEVLNLTNDDVEAIFLS</sequence>
<gene>
    <name evidence="2" type="ORF">C4N17_01715</name>
</gene>
<dbReference type="InterPro" id="IPR010982">
    <property type="entry name" value="Lambda_DNA-bd_dom_sf"/>
</dbReference>
<evidence type="ECO:0000313" key="3">
    <source>
        <dbReference type="Proteomes" id="UP000241472"/>
    </source>
</evidence>
<evidence type="ECO:0000313" key="2">
    <source>
        <dbReference type="EMBL" id="AVQ24528.1"/>
    </source>
</evidence>
<protein>
    <submittedName>
        <fullName evidence="2">XRE family transcriptional regulator</fullName>
    </submittedName>
</protein>
<feature type="domain" description="HTH cro/C1-type" evidence="1">
    <location>
        <begin position="7"/>
        <end position="61"/>
    </location>
</feature>
<reference evidence="2 3" key="1">
    <citation type="submission" date="2018-03" db="EMBL/GenBank/DDBJ databases">
        <title>Complete Fusobacterium genomes using hybrid Minion sequencing.</title>
        <authorList>
            <person name="Slade D.J."/>
            <person name="Lahmers K."/>
        </authorList>
    </citation>
    <scope>NUCLEOTIDE SEQUENCE [LARGE SCALE GENOMIC DNA]</scope>
    <source>
        <strain evidence="2 3">2_1_31</strain>
    </source>
</reference>
<dbReference type="EMBL" id="CP028108">
    <property type="protein sequence ID" value="AVQ24528.1"/>
    <property type="molecule type" value="Genomic_DNA"/>
</dbReference>
<organism evidence="2 3">
    <name type="scientific">Fusobacterium periodonticum</name>
    <dbReference type="NCBI Taxonomy" id="860"/>
    <lineage>
        <taxon>Bacteria</taxon>
        <taxon>Fusobacteriati</taxon>
        <taxon>Fusobacteriota</taxon>
        <taxon>Fusobacteriia</taxon>
        <taxon>Fusobacteriales</taxon>
        <taxon>Fusobacteriaceae</taxon>
        <taxon>Fusobacterium</taxon>
    </lineage>
</organism>
<dbReference type="CDD" id="cd00093">
    <property type="entry name" value="HTH_XRE"/>
    <property type="match status" value="1"/>
</dbReference>
<accession>A0AAD0MNS5</accession>
<dbReference type="GO" id="GO:0003677">
    <property type="term" value="F:DNA binding"/>
    <property type="evidence" value="ECO:0007669"/>
    <property type="project" value="InterPro"/>
</dbReference>